<evidence type="ECO:0000256" key="1">
    <source>
        <dbReference type="SAM" id="Phobius"/>
    </source>
</evidence>
<keyword evidence="3" id="KW-1185">Reference proteome</keyword>
<dbReference type="InterPro" id="IPR038770">
    <property type="entry name" value="Na+/solute_symporter_sf"/>
</dbReference>
<evidence type="ECO:0000313" key="2">
    <source>
        <dbReference type="EMBL" id="NYS23699.1"/>
    </source>
</evidence>
<proteinExistence type="predicted"/>
<protein>
    <recommendedName>
        <fullName evidence="4">BASS family bile acid:Na+ symporter</fullName>
    </recommendedName>
</protein>
<feature type="transmembrane region" description="Helical" evidence="1">
    <location>
        <begin position="66"/>
        <end position="90"/>
    </location>
</feature>
<feature type="transmembrane region" description="Helical" evidence="1">
    <location>
        <begin position="160"/>
        <end position="181"/>
    </location>
</feature>
<accession>A0A7Z0HXK4</accession>
<dbReference type="RefSeq" id="WP_179904396.1">
    <property type="nucleotide sequence ID" value="NZ_JACBXS010000002.1"/>
</dbReference>
<feature type="transmembrane region" description="Helical" evidence="1">
    <location>
        <begin position="193"/>
        <end position="217"/>
    </location>
</feature>
<organism evidence="2 3">
    <name type="scientific">Rhabdonatronobacter sediminivivens</name>
    <dbReference type="NCBI Taxonomy" id="2743469"/>
    <lineage>
        <taxon>Bacteria</taxon>
        <taxon>Pseudomonadati</taxon>
        <taxon>Pseudomonadota</taxon>
        <taxon>Alphaproteobacteria</taxon>
        <taxon>Rhodobacterales</taxon>
        <taxon>Paracoccaceae</taxon>
        <taxon>Rhabdonatronobacter</taxon>
    </lineage>
</organism>
<evidence type="ECO:0008006" key="4">
    <source>
        <dbReference type="Google" id="ProtNLM"/>
    </source>
</evidence>
<feature type="transmembrane region" description="Helical" evidence="1">
    <location>
        <begin position="130"/>
        <end position="148"/>
    </location>
</feature>
<feature type="transmembrane region" description="Helical" evidence="1">
    <location>
        <begin position="12"/>
        <end position="30"/>
    </location>
</feature>
<feature type="transmembrane region" description="Helical" evidence="1">
    <location>
        <begin position="223"/>
        <end position="244"/>
    </location>
</feature>
<keyword evidence="1" id="KW-1133">Transmembrane helix</keyword>
<comment type="caution">
    <text evidence="2">The sequence shown here is derived from an EMBL/GenBank/DDBJ whole genome shotgun (WGS) entry which is preliminary data.</text>
</comment>
<feature type="transmembrane region" description="Helical" evidence="1">
    <location>
        <begin position="36"/>
        <end position="54"/>
    </location>
</feature>
<dbReference type="AlphaFoldDB" id="A0A7Z0HXK4"/>
<gene>
    <name evidence="2" type="ORF">HUK65_01745</name>
</gene>
<keyword evidence="1" id="KW-0472">Membrane</keyword>
<dbReference type="EMBL" id="JACBXS010000002">
    <property type="protein sequence ID" value="NYS23699.1"/>
    <property type="molecule type" value="Genomic_DNA"/>
</dbReference>
<reference evidence="2 3" key="1">
    <citation type="journal article" date="2000" name="Arch. Microbiol.">
        <title>Rhodobaca bogoriensis gen. nov. and sp. nov., an alkaliphilic purple nonsulfur bacterium from African Rift Valley soda lakes.</title>
        <authorList>
            <person name="Milford A.D."/>
            <person name="Achenbach L.A."/>
            <person name="Jung D.O."/>
            <person name="Madigan M.T."/>
        </authorList>
    </citation>
    <scope>NUCLEOTIDE SEQUENCE [LARGE SCALE GENOMIC DNA]</scope>
    <source>
        <strain evidence="2 3">2376</strain>
    </source>
</reference>
<feature type="transmembrane region" description="Helical" evidence="1">
    <location>
        <begin position="265"/>
        <end position="289"/>
    </location>
</feature>
<name>A0A7Z0HXK4_9RHOB</name>
<evidence type="ECO:0000313" key="3">
    <source>
        <dbReference type="Proteomes" id="UP000529417"/>
    </source>
</evidence>
<keyword evidence="1" id="KW-0812">Transmembrane</keyword>
<sequence length="309" mass="31370">MIGVLGLCARYGRVWLVGGLVVGIALPDLALALRPLIAPMVVLLLFLAVLRLGPEGVRAGLDGMPGAIGAVLMLQLVLPFLAVAGFAGLGWLGHPLALGVVLMLAAAPITGSPNLAIMAGAAPAPALRQLVLGTALLPLTALPVFWFIPAFGSPAAVIRAVAELLVLILLAGGVALALRLGDVVRGGAQTEKALDGVAAITLGVVVVALMSAVGPALLGGGGFWAALAVAMIANLALQIGVSALSRKRTPVAAPAMGITAGNRNIALFLGVLPDSAVEVLLLFIGVYQIPMYLTPMLLTGWYRRMARGH</sequence>
<dbReference type="Proteomes" id="UP000529417">
    <property type="component" value="Unassembled WGS sequence"/>
</dbReference>
<dbReference type="Gene3D" id="1.20.1530.20">
    <property type="match status" value="1"/>
</dbReference>
<feature type="transmembrane region" description="Helical" evidence="1">
    <location>
        <begin position="96"/>
        <end position="118"/>
    </location>
</feature>